<protein>
    <submittedName>
        <fullName evidence="2">Uncharacterized protein</fullName>
    </submittedName>
</protein>
<evidence type="ECO:0000313" key="2">
    <source>
        <dbReference type="EMBL" id="KAG5444092.1"/>
    </source>
</evidence>
<organism evidence="2 3">
    <name type="scientific">Clonorchis sinensis</name>
    <name type="common">Chinese liver fluke</name>
    <dbReference type="NCBI Taxonomy" id="79923"/>
    <lineage>
        <taxon>Eukaryota</taxon>
        <taxon>Metazoa</taxon>
        <taxon>Spiralia</taxon>
        <taxon>Lophotrochozoa</taxon>
        <taxon>Platyhelminthes</taxon>
        <taxon>Trematoda</taxon>
        <taxon>Digenea</taxon>
        <taxon>Opisthorchiida</taxon>
        <taxon>Opisthorchiata</taxon>
        <taxon>Opisthorchiidae</taxon>
        <taxon>Clonorchis</taxon>
    </lineage>
</organism>
<feature type="compositionally biased region" description="Polar residues" evidence="1">
    <location>
        <begin position="69"/>
        <end position="89"/>
    </location>
</feature>
<evidence type="ECO:0000256" key="1">
    <source>
        <dbReference type="SAM" id="MobiDB-lite"/>
    </source>
</evidence>
<dbReference type="EMBL" id="NIRI02000056">
    <property type="protein sequence ID" value="KAG5444092.1"/>
    <property type="molecule type" value="Genomic_DNA"/>
</dbReference>
<sequence>AALTNRRPAGSADLVSTAVVGASTCGVMFSNFLSSLSKQWQVVDEHGDVVDDDETSSIGSDWSFMQLDDGSNLSNRSQSPTGTEVSSRSPSRDERHFGLPNSLDSPVRQDPNDRPVSRSARSAQPAVAHPRGTTVAALVGADHATRSVIRPNPVESRQVAARWNAAIHVNGRRSQRTKQNVDAQRAKCLRRGAQVTTGFQRIQVRLMSGGQLPQGRNTAANRN</sequence>
<accession>A0A8T1M5B3</accession>
<dbReference type="Proteomes" id="UP000286415">
    <property type="component" value="Unassembled WGS sequence"/>
</dbReference>
<dbReference type="OrthoDB" id="6237184at2759"/>
<keyword evidence="3" id="KW-1185">Reference proteome</keyword>
<proteinExistence type="predicted"/>
<feature type="non-terminal residue" evidence="2">
    <location>
        <position position="1"/>
    </location>
</feature>
<name>A0A8T1M5B3_CLOSI</name>
<dbReference type="AlphaFoldDB" id="A0A8T1M5B3"/>
<gene>
    <name evidence="2" type="ORF">CSKR_104218</name>
</gene>
<evidence type="ECO:0000313" key="3">
    <source>
        <dbReference type="Proteomes" id="UP000286415"/>
    </source>
</evidence>
<feature type="region of interest" description="Disordered" evidence="1">
    <location>
        <begin position="51"/>
        <end position="131"/>
    </location>
</feature>
<reference evidence="2 3" key="2">
    <citation type="journal article" date="2021" name="Genomics">
        <title>High-quality reference genome for Clonorchis sinensis.</title>
        <authorList>
            <person name="Young N.D."/>
            <person name="Stroehlein A.J."/>
            <person name="Kinkar L."/>
            <person name="Wang T."/>
            <person name="Sohn W.M."/>
            <person name="Chang B.C.H."/>
            <person name="Kaur P."/>
            <person name="Weisz D."/>
            <person name="Dudchenko O."/>
            <person name="Aiden E.L."/>
            <person name="Korhonen P.K."/>
            <person name="Gasser R.B."/>
        </authorList>
    </citation>
    <scope>NUCLEOTIDE SEQUENCE [LARGE SCALE GENOMIC DNA]</scope>
    <source>
        <strain evidence="2">Cs-k2</strain>
    </source>
</reference>
<comment type="caution">
    <text evidence="2">The sequence shown here is derived from an EMBL/GenBank/DDBJ whole genome shotgun (WGS) entry which is preliminary data.</text>
</comment>
<reference evidence="2 3" key="1">
    <citation type="journal article" date="2018" name="Biotechnol. Adv.">
        <title>Improved genomic resources and new bioinformatic workflow for the carcinogenic parasite Clonorchis sinensis: Biotechnological implications.</title>
        <authorList>
            <person name="Wang D."/>
            <person name="Korhonen P.K."/>
            <person name="Gasser R.B."/>
            <person name="Young N.D."/>
        </authorList>
    </citation>
    <scope>NUCLEOTIDE SEQUENCE [LARGE SCALE GENOMIC DNA]</scope>
    <source>
        <strain evidence="2">Cs-k2</strain>
    </source>
</reference>